<dbReference type="EMBL" id="CP017561">
    <property type="protein sequence ID" value="APA84719.1"/>
    <property type="molecule type" value="Genomic_DNA"/>
</dbReference>
<reference evidence="2" key="1">
    <citation type="submission" date="2016-09" db="EMBL/GenBank/DDBJ databases">
        <title>The Complete Genome of Burkholderia sprentiae wsm5005.</title>
        <authorList>
            <person name="De Meyer S."/>
            <person name="Wang P."/>
            <person name="Terpolilli J."/>
        </authorList>
    </citation>
    <scope>NUCLEOTIDE SEQUENCE [LARGE SCALE GENOMIC DNA]</scope>
    <source>
        <strain evidence="2">WSM5005</strain>
    </source>
</reference>
<proteinExistence type="predicted"/>
<evidence type="ECO:0000256" key="1">
    <source>
        <dbReference type="SAM" id="MobiDB-lite"/>
    </source>
</evidence>
<dbReference type="AlphaFoldDB" id="A0A1I9YEI6"/>
<feature type="region of interest" description="Disordered" evidence="1">
    <location>
        <begin position="1"/>
        <end position="25"/>
    </location>
</feature>
<protein>
    <submittedName>
        <fullName evidence="2">Uncharacterized protein</fullName>
    </submittedName>
</protein>
<accession>A0A1I9YEI6</accession>
<sequence>MPTSAGPGFDDAQYRGPRRDDAAHSRTVLQMVRRRSAERVVRLPKLPSARRQCHNKTAIVFQVNDVSATAIAYRQLHPRVCRLANASRAALRAANAQ</sequence>
<name>A0A1I9YEI6_9BURK</name>
<organism evidence="2">
    <name type="scientific">Paraburkholderia sprentiae WSM5005</name>
    <dbReference type="NCBI Taxonomy" id="754502"/>
    <lineage>
        <taxon>Bacteria</taxon>
        <taxon>Pseudomonadati</taxon>
        <taxon>Pseudomonadota</taxon>
        <taxon>Betaproteobacteria</taxon>
        <taxon>Burkholderiales</taxon>
        <taxon>Burkholderiaceae</taxon>
        <taxon>Paraburkholderia</taxon>
    </lineage>
</organism>
<evidence type="ECO:0000313" key="2">
    <source>
        <dbReference type="EMBL" id="APA84719.1"/>
    </source>
</evidence>
<gene>
    <name evidence="2" type="ORF">BJG93_04440</name>
</gene>